<accession>A0A7I7KR94</accession>
<reference evidence="1 2" key="1">
    <citation type="journal article" date="2019" name="Emerg. Microbes Infect.">
        <title>Comprehensive subspecies identification of 175 nontuberculous mycobacteria species based on 7547 genomic profiles.</title>
        <authorList>
            <person name="Matsumoto Y."/>
            <person name="Kinjo T."/>
            <person name="Motooka D."/>
            <person name="Nabeya D."/>
            <person name="Jung N."/>
            <person name="Uechi K."/>
            <person name="Horii T."/>
            <person name="Iida T."/>
            <person name="Fujita J."/>
            <person name="Nakamura S."/>
        </authorList>
    </citation>
    <scope>NUCLEOTIDE SEQUENCE [LARGE SCALE GENOMIC DNA]</scope>
    <source>
        <strain evidence="1 2">JCM 12404</strain>
    </source>
</reference>
<keyword evidence="2" id="KW-1185">Reference proteome</keyword>
<dbReference type="RefSeq" id="WP_163774552.1">
    <property type="nucleotide sequence ID" value="NZ_AP022569.1"/>
</dbReference>
<organism evidence="1 2">
    <name type="scientific">Mycobacterium cookii</name>
    <dbReference type="NCBI Taxonomy" id="1775"/>
    <lineage>
        <taxon>Bacteria</taxon>
        <taxon>Bacillati</taxon>
        <taxon>Actinomycetota</taxon>
        <taxon>Actinomycetes</taxon>
        <taxon>Mycobacteriales</taxon>
        <taxon>Mycobacteriaceae</taxon>
        <taxon>Mycobacterium</taxon>
    </lineage>
</organism>
<evidence type="ECO:0000313" key="2">
    <source>
        <dbReference type="Proteomes" id="UP000465866"/>
    </source>
</evidence>
<protein>
    <submittedName>
        <fullName evidence="1">Uncharacterized protein</fullName>
    </submittedName>
</protein>
<dbReference type="EMBL" id="AP022569">
    <property type="protein sequence ID" value="BBX44209.1"/>
    <property type="molecule type" value="Genomic_DNA"/>
</dbReference>
<name>A0A7I7KR94_9MYCO</name>
<gene>
    <name evidence="1" type="ORF">MCOO_02240</name>
</gene>
<evidence type="ECO:0000313" key="1">
    <source>
        <dbReference type="EMBL" id="BBX44209.1"/>
    </source>
</evidence>
<proteinExistence type="predicted"/>
<dbReference type="AlphaFoldDB" id="A0A7I7KR94"/>
<dbReference type="Proteomes" id="UP000465866">
    <property type="component" value="Chromosome"/>
</dbReference>
<sequence length="103" mass="10906">MSYVGKDGTSAALGLGSLSGLGRDLRAILGNLTGGLREKAVCYGENAEGARAGGSGASRISDIKRRFLSTPATDCRFATLRNRVILQQIFTLKKLRFSSQSVP</sequence>
<dbReference type="KEGG" id="mcoo:MCOO_02240"/>